<evidence type="ECO:0000256" key="5">
    <source>
        <dbReference type="ARBA" id="ARBA00022833"/>
    </source>
</evidence>
<sequence length="1008" mass="116527">MESSSKLDSAIFIKKVVDFRPKGQITHLCSSNGEMLLVIGARQLLHYPLQNSSRQIDVVLPLLMHDRIAYVHLSPNGRHAIISTTGADNFYLNLKHDSAKQLKKMKGHVISSVGWNMEVLTDNETGFIVLGTTKGSLFESSIISSGTVAYVRELTSNLSGIKDLSITGIEMCHCEDENQKSRWAMFVCLPGRLYCLSGQISTKHDVTGVQPVMSTIWSSAFAEYNHAILQPLFASKASIRFHSMDDGQRSLPSTFVVYPKVSNEQPTTFCWVGADGYTLGRIDLTVSEAYDMIVEEAHIQHQLMDGRYSYPLDVALTEYNVLLLYSNHIEAVSLLNKKPIFDDTIGTDCGQVKGMSRDTVSEMIWVYTDVTVWKYRPNEEFRDIWQIYLERGDYGKARTITNKLSNPAPHQLVVKKEAEKYIAEKNFTAAAEVLAESTEPFEVILLKFLSTKEDRRDGLKRFLELKLKSLSNTEDKIQRDALVLWLLEVQLTEFAELRRDGKQTRLEGTELTSEGTNIEQQIKNMRQQIELFLARSVVLEAVEVNRDAVYHLITSHAHFDIQLYLAQKLKDYVTIVNVYLLQSDYEKVLEVIRRQHILELYYKHSPLLIEKIPTELIAAWIEEGKRLVSDQLLPALYRCQDVSKTKMVTAALKYLSFVIDQNWASRAMHNFMITLCAEFKQEELLNYFEKYGYDRNLVPYDVEYALRVCIERQALKRCCVFMYCVNELYDEAVSLALTVHIDVELAKTCAKRMVEPNENEYDFLLPNSMKPKFSVEMRRKTWLQIARHVIEKQEDIAACVSLLKESDNTIKIQDLLPFFPEFTTIEYFKGPLCECLKEHSGKIKQLQLEMKNATEMAQRIRNNMEKTKNKYNFLLVHFRFTIIRTNDQCASCSEPAMMRPFYTFACRHFFHKDCLESELKSHWTLQEQEKYSCLVEKEKMLEKQLEKSKSSNWAQKKINEFQEELEHVRNEINDTVAGDCIFCGIVMINSIDKPFFEEDEYEKEIATW</sequence>
<dbReference type="WBParaSite" id="BPAG_0000789401-mRNA-1">
    <property type="protein sequence ID" value="BPAG_0000789401-mRNA-1"/>
    <property type="gene ID" value="BPAG_0000789401"/>
</dbReference>
<keyword evidence="11" id="KW-1185">Reference proteome</keyword>
<keyword evidence="7" id="KW-0175">Coiled coil</keyword>
<dbReference type="GO" id="GO:0030674">
    <property type="term" value="F:protein-macromolecule adaptor activity"/>
    <property type="evidence" value="ECO:0007669"/>
    <property type="project" value="TreeGrafter"/>
</dbReference>
<keyword evidence="3" id="KW-0479">Metal-binding</keyword>
<keyword evidence="6" id="KW-0472">Membrane</keyword>
<keyword evidence="4" id="KW-0863">Zinc-finger</keyword>
<dbReference type="EMBL" id="UZAD01013129">
    <property type="protein sequence ID" value="VDN89042.1"/>
    <property type="molecule type" value="Genomic_DNA"/>
</dbReference>
<name>A0A0N4TI53_BRUPA</name>
<evidence type="ECO:0000256" key="1">
    <source>
        <dbReference type="ARBA" id="ARBA00004492"/>
    </source>
</evidence>
<evidence type="ECO:0000259" key="9">
    <source>
        <dbReference type="Pfam" id="PF26148"/>
    </source>
</evidence>
<evidence type="ECO:0000259" key="8">
    <source>
        <dbReference type="Pfam" id="PF05131"/>
    </source>
</evidence>
<evidence type="ECO:0000256" key="7">
    <source>
        <dbReference type="SAM" id="Coils"/>
    </source>
</evidence>
<reference evidence="12" key="1">
    <citation type="submission" date="2017-02" db="UniProtKB">
        <authorList>
            <consortium name="WormBaseParasite"/>
        </authorList>
    </citation>
    <scope>IDENTIFICATION</scope>
</reference>
<dbReference type="Gene3D" id="3.30.40.10">
    <property type="entry name" value="Zinc/RING finger domain, C3HC4 (zinc finger)"/>
    <property type="match status" value="1"/>
</dbReference>
<evidence type="ECO:0000313" key="10">
    <source>
        <dbReference type="EMBL" id="VDN89042.1"/>
    </source>
</evidence>
<dbReference type="GO" id="GO:0031902">
    <property type="term" value="C:late endosome membrane"/>
    <property type="evidence" value="ECO:0007669"/>
    <property type="project" value="UniProtKB-SubCell"/>
</dbReference>
<feature type="coiled-coil region" evidence="7">
    <location>
        <begin position="951"/>
        <end position="978"/>
    </location>
</feature>
<dbReference type="InterPro" id="IPR013083">
    <property type="entry name" value="Znf_RING/FYVE/PHD"/>
</dbReference>
<evidence type="ECO:0000256" key="6">
    <source>
        <dbReference type="ARBA" id="ARBA00023136"/>
    </source>
</evidence>
<comment type="subcellular location">
    <subcellularLocation>
        <location evidence="1">Late endosome membrane</location>
        <topology evidence="1">Peripheral membrane protein</topology>
        <orientation evidence="1">Cytoplasmic side</orientation>
    </subcellularLocation>
</comment>
<evidence type="ECO:0000256" key="2">
    <source>
        <dbReference type="ARBA" id="ARBA00017338"/>
    </source>
</evidence>
<accession>A0A0N4TI53</accession>
<dbReference type="GO" id="GO:0007040">
    <property type="term" value="P:lysosome organization"/>
    <property type="evidence" value="ECO:0007669"/>
    <property type="project" value="TreeGrafter"/>
</dbReference>
<gene>
    <name evidence="10" type="ORF">BPAG_LOCUS7856</name>
</gene>
<evidence type="ECO:0000256" key="4">
    <source>
        <dbReference type="ARBA" id="ARBA00022771"/>
    </source>
</evidence>
<dbReference type="Proteomes" id="UP000278627">
    <property type="component" value="Unassembled WGS sequence"/>
</dbReference>
<proteinExistence type="predicted"/>
<keyword evidence="5" id="KW-0862">Zinc</keyword>
<evidence type="ECO:0000313" key="12">
    <source>
        <dbReference type="WBParaSite" id="BPAG_0000789401-mRNA-1"/>
    </source>
</evidence>
<dbReference type="InterPro" id="IPR007810">
    <property type="entry name" value="Pep3/Vps18_beta-prop"/>
</dbReference>
<feature type="domain" description="Pep3/Vps18 beta-propeller" evidence="8">
    <location>
        <begin position="11"/>
        <end position="375"/>
    </location>
</feature>
<protein>
    <recommendedName>
        <fullName evidence="2">Vacuolar protein sorting-associated protein 18 homolog</fullName>
    </recommendedName>
</protein>
<dbReference type="PANTHER" id="PTHR23323:SF26">
    <property type="entry name" value="VACUOLAR PROTEIN SORTING-ASSOCIATED PROTEIN 18 HOMOLOG"/>
    <property type="match status" value="1"/>
</dbReference>
<dbReference type="GO" id="GO:0048284">
    <property type="term" value="P:organelle fusion"/>
    <property type="evidence" value="ECO:0007669"/>
    <property type="project" value="TreeGrafter"/>
</dbReference>
<dbReference type="GO" id="GO:0008270">
    <property type="term" value="F:zinc ion binding"/>
    <property type="evidence" value="ECO:0007669"/>
    <property type="project" value="UniProtKB-KW"/>
</dbReference>
<reference evidence="10 11" key="2">
    <citation type="submission" date="2018-11" db="EMBL/GenBank/DDBJ databases">
        <authorList>
            <consortium name="Pathogen Informatics"/>
        </authorList>
    </citation>
    <scope>NUCLEOTIDE SEQUENCE [LARGE SCALE GENOMIC DNA]</scope>
</reference>
<dbReference type="GO" id="GO:0006904">
    <property type="term" value="P:vesicle docking involved in exocytosis"/>
    <property type="evidence" value="ECO:0007669"/>
    <property type="project" value="TreeGrafter"/>
</dbReference>
<feature type="coiled-coil region" evidence="7">
    <location>
        <begin position="836"/>
        <end position="870"/>
    </location>
</feature>
<dbReference type="InterPro" id="IPR058919">
    <property type="entry name" value="Pep3/Vps18_RING_C"/>
</dbReference>
<evidence type="ECO:0000256" key="3">
    <source>
        <dbReference type="ARBA" id="ARBA00022723"/>
    </source>
</evidence>
<dbReference type="Pfam" id="PF05131">
    <property type="entry name" value="Pep3_Vps18"/>
    <property type="match status" value="1"/>
</dbReference>
<dbReference type="Pfam" id="PF26148">
    <property type="entry name" value="VPS18_RING_C"/>
    <property type="match status" value="1"/>
</dbReference>
<dbReference type="AlphaFoldDB" id="A0A0N4TI53"/>
<dbReference type="STRING" id="6280.A0A0N4TI53"/>
<dbReference type="GO" id="GO:0008333">
    <property type="term" value="P:endosome to lysosome transport"/>
    <property type="evidence" value="ECO:0007669"/>
    <property type="project" value="TreeGrafter"/>
</dbReference>
<dbReference type="PANTHER" id="PTHR23323">
    <property type="entry name" value="VACUOLAR PROTEIN SORTING-ASSOCIATED PROTEIN"/>
    <property type="match status" value="1"/>
</dbReference>
<dbReference type="GO" id="GO:0030897">
    <property type="term" value="C:HOPS complex"/>
    <property type="evidence" value="ECO:0007669"/>
    <property type="project" value="TreeGrafter"/>
</dbReference>
<dbReference type="SUPFAM" id="SSF57850">
    <property type="entry name" value="RING/U-box"/>
    <property type="match status" value="1"/>
</dbReference>
<organism evidence="12">
    <name type="scientific">Brugia pahangi</name>
    <name type="common">Filarial nematode worm</name>
    <dbReference type="NCBI Taxonomy" id="6280"/>
    <lineage>
        <taxon>Eukaryota</taxon>
        <taxon>Metazoa</taxon>
        <taxon>Ecdysozoa</taxon>
        <taxon>Nematoda</taxon>
        <taxon>Chromadorea</taxon>
        <taxon>Rhabditida</taxon>
        <taxon>Spirurina</taxon>
        <taxon>Spiruromorpha</taxon>
        <taxon>Filarioidea</taxon>
        <taxon>Onchocercidae</taxon>
        <taxon>Brugia</taxon>
    </lineage>
</organism>
<evidence type="ECO:0000313" key="11">
    <source>
        <dbReference type="Proteomes" id="UP000278627"/>
    </source>
</evidence>
<dbReference type="GO" id="GO:0007032">
    <property type="term" value="P:endosome organization"/>
    <property type="evidence" value="ECO:0007669"/>
    <property type="project" value="TreeGrafter"/>
</dbReference>
<feature type="domain" description="Pep3/Vps18 RING C-terminal" evidence="9">
    <location>
        <begin position="886"/>
        <end position="987"/>
    </location>
</feature>